<comment type="caution">
    <text evidence="1">The sequence shown here is derived from an EMBL/GenBank/DDBJ whole genome shotgun (WGS) entry which is preliminary data.</text>
</comment>
<dbReference type="InterPro" id="IPR021109">
    <property type="entry name" value="Peptidase_aspartic_dom_sf"/>
</dbReference>
<dbReference type="AlphaFoldDB" id="A0AA88E375"/>
<dbReference type="CDD" id="cd00303">
    <property type="entry name" value="retropepsin_like"/>
    <property type="match status" value="1"/>
</dbReference>
<evidence type="ECO:0000313" key="2">
    <source>
        <dbReference type="Proteomes" id="UP001187192"/>
    </source>
</evidence>
<gene>
    <name evidence="1" type="ORF">TIFTF001_034145</name>
</gene>
<proteinExistence type="predicted"/>
<dbReference type="EMBL" id="BTGU01000210">
    <property type="protein sequence ID" value="GMN65086.1"/>
    <property type="molecule type" value="Genomic_DNA"/>
</dbReference>
<name>A0AA88E375_FICCA</name>
<dbReference type="PANTHER" id="PTHR33240">
    <property type="entry name" value="OS08G0508500 PROTEIN"/>
    <property type="match status" value="1"/>
</dbReference>
<accession>A0AA88E375</accession>
<dbReference type="Proteomes" id="UP001187192">
    <property type="component" value="Unassembled WGS sequence"/>
</dbReference>
<evidence type="ECO:0000313" key="1">
    <source>
        <dbReference type="EMBL" id="GMN65086.1"/>
    </source>
</evidence>
<keyword evidence="2" id="KW-1185">Reference proteome</keyword>
<dbReference type="PANTHER" id="PTHR33240:SF8">
    <property type="entry name" value="OS03G0439900 PROTEIN"/>
    <property type="match status" value="1"/>
</dbReference>
<organism evidence="1 2">
    <name type="scientific">Ficus carica</name>
    <name type="common">Common fig</name>
    <dbReference type="NCBI Taxonomy" id="3494"/>
    <lineage>
        <taxon>Eukaryota</taxon>
        <taxon>Viridiplantae</taxon>
        <taxon>Streptophyta</taxon>
        <taxon>Embryophyta</taxon>
        <taxon>Tracheophyta</taxon>
        <taxon>Spermatophyta</taxon>
        <taxon>Magnoliopsida</taxon>
        <taxon>eudicotyledons</taxon>
        <taxon>Gunneridae</taxon>
        <taxon>Pentapetalae</taxon>
        <taxon>rosids</taxon>
        <taxon>fabids</taxon>
        <taxon>Rosales</taxon>
        <taxon>Moraceae</taxon>
        <taxon>Ficeae</taxon>
        <taxon>Ficus</taxon>
    </lineage>
</organism>
<dbReference type="Gene3D" id="2.40.70.10">
    <property type="entry name" value="Acid Proteases"/>
    <property type="match status" value="1"/>
</dbReference>
<sequence>MKKGRHRIPSDILAGDSPVDHIILFHEKKAIELGQPHDDALVIPLPIGNCQVGRILVDNGSSADILFLVAIKEMDIDQSQIPKATTTLVGFIGESTSIVGKIQLPIFIGGENMLTTFLVMDYPSPYNIILDQPWIHSFKEVPSTFH</sequence>
<reference evidence="1" key="1">
    <citation type="submission" date="2023-07" db="EMBL/GenBank/DDBJ databases">
        <title>draft genome sequence of fig (Ficus carica).</title>
        <authorList>
            <person name="Takahashi T."/>
            <person name="Nishimura K."/>
        </authorList>
    </citation>
    <scope>NUCLEOTIDE SEQUENCE</scope>
</reference>
<protein>
    <recommendedName>
        <fullName evidence="3">Peptidase A2 domain-containing protein</fullName>
    </recommendedName>
</protein>
<evidence type="ECO:0008006" key="3">
    <source>
        <dbReference type="Google" id="ProtNLM"/>
    </source>
</evidence>
<dbReference type="SUPFAM" id="SSF50630">
    <property type="entry name" value="Acid proteases"/>
    <property type="match status" value="1"/>
</dbReference>